<proteinExistence type="predicted"/>
<dbReference type="InParanoid" id="A0A194X9P6"/>
<sequence>MADRKRSQLTMSSPPSPHKRAKISPNTYELRQIFGEAKMLLDNSANKTWTMTHESEQKFFILFDERGEHVQAILTAPFSSIDYTIGDPKVIAHSHHQDRNLNPRQLYMEFSDPQQSANFVEDMVSTCNLKARRRETDYLSKAFTILENNKFDHTRSISKRIAEEQPEDVRLTLARSPGVRHANKPSPDSGMSTATNSQIAPLDRSSTKRNVVSLEKDFERDGTDELTVYNTGTPEQRHNLQEVIQVLAGQRLEALFEEDQKLVELTKTSITLYQGMRMPVFIEQLEMLPNVQISRQPNQAFTLAFLKRVLGGHARAEGCYAVPPKSRTNRLFPDVIAFKALNPNHDPLLPRHPGQHGAQISCIPRSGDESLGEFPLFIQHSEGGYRYFGYYREPRELDLIGGSEISQVPKHVNQYWAKYLGRATRHTPKSQMALNALVHGWPRVAIGWLPKGRKDLLAYDPDIVEDDDDLAIQRPITEAEAEEIEEARVLEALEKADNGRGETFRLWYEYLECVSYDQEFYKKLVIKQHEFNT</sequence>
<dbReference type="InterPro" id="IPR046520">
    <property type="entry name" value="DUF6697"/>
</dbReference>
<feature type="domain" description="DUF6697" evidence="2">
    <location>
        <begin position="301"/>
        <end position="525"/>
    </location>
</feature>
<organism evidence="3 4">
    <name type="scientific">Mollisia scopiformis</name>
    <name type="common">Conifer needle endophyte fungus</name>
    <name type="synonym">Phialocephala scopiformis</name>
    <dbReference type="NCBI Taxonomy" id="149040"/>
    <lineage>
        <taxon>Eukaryota</taxon>
        <taxon>Fungi</taxon>
        <taxon>Dikarya</taxon>
        <taxon>Ascomycota</taxon>
        <taxon>Pezizomycotina</taxon>
        <taxon>Leotiomycetes</taxon>
        <taxon>Helotiales</taxon>
        <taxon>Mollisiaceae</taxon>
        <taxon>Mollisia</taxon>
    </lineage>
</organism>
<dbReference type="EMBL" id="KQ947415">
    <property type="protein sequence ID" value="KUJ16849.1"/>
    <property type="molecule type" value="Genomic_DNA"/>
</dbReference>
<gene>
    <name evidence="3" type="ORF">LY89DRAFT_66420</name>
</gene>
<dbReference type="OrthoDB" id="5427977at2759"/>
<evidence type="ECO:0000313" key="3">
    <source>
        <dbReference type="EMBL" id="KUJ16849.1"/>
    </source>
</evidence>
<reference evidence="3 4" key="1">
    <citation type="submission" date="2015-10" db="EMBL/GenBank/DDBJ databases">
        <title>Full genome of DAOMC 229536 Phialocephala scopiformis, a fungal endophyte of spruce producing the potent anti-insectan compound rugulosin.</title>
        <authorList>
            <consortium name="DOE Joint Genome Institute"/>
            <person name="Walker A.K."/>
            <person name="Frasz S.L."/>
            <person name="Seifert K.A."/>
            <person name="Miller J.D."/>
            <person name="Mondo S.J."/>
            <person name="Labutti K."/>
            <person name="Lipzen A."/>
            <person name="Dockter R."/>
            <person name="Kennedy M."/>
            <person name="Grigoriev I.V."/>
            <person name="Spatafora J.W."/>
        </authorList>
    </citation>
    <scope>NUCLEOTIDE SEQUENCE [LARGE SCALE GENOMIC DNA]</scope>
    <source>
        <strain evidence="3 4">CBS 120377</strain>
    </source>
</reference>
<feature type="compositionally biased region" description="Polar residues" evidence="1">
    <location>
        <begin position="189"/>
        <end position="199"/>
    </location>
</feature>
<dbReference type="GeneID" id="28822478"/>
<dbReference type="RefSeq" id="XP_018071204.1">
    <property type="nucleotide sequence ID" value="XM_018212752.1"/>
</dbReference>
<feature type="region of interest" description="Disordered" evidence="1">
    <location>
        <begin position="176"/>
        <end position="206"/>
    </location>
</feature>
<dbReference type="Pfam" id="PF20411">
    <property type="entry name" value="DUF6697"/>
    <property type="match status" value="1"/>
</dbReference>
<feature type="region of interest" description="Disordered" evidence="1">
    <location>
        <begin position="1"/>
        <end position="25"/>
    </location>
</feature>
<name>A0A194X9P6_MOLSC</name>
<accession>A0A194X9P6</accession>
<dbReference type="AlphaFoldDB" id="A0A194X9P6"/>
<dbReference type="KEGG" id="psco:LY89DRAFT_66420"/>
<keyword evidence="4" id="KW-1185">Reference proteome</keyword>
<dbReference type="Proteomes" id="UP000070700">
    <property type="component" value="Unassembled WGS sequence"/>
</dbReference>
<protein>
    <recommendedName>
        <fullName evidence="2">DUF6697 domain-containing protein</fullName>
    </recommendedName>
</protein>
<evidence type="ECO:0000259" key="2">
    <source>
        <dbReference type="Pfam" id="PF20411"/>
    </source>
</evidence>
<evidence type="ECO:0000256" key="1">
    <source>
        <dbReference type="SAM" id="MobiDB-lite"/>
    </source>
</evidence>
<evidence type="ECO:0000313" key="4">
    <source>
        <dbReference type="Proteomes" id="UP000070700"/>
    </source>
</evidence>